<dbReference type="PANTHER" id="PTHR33021">
    <property type="entry name" value="BLUE COPPER PROTEIN"/>
    <property type="match status" value="1"/>
</dbReference>
<feature type="domain" description="Phytocyanin" evidence="12">
    <location>
        <begin position="23"/>
        <end position="126"/>
    </location>
</feature>
<evidence type="ECO:0000256" key="5">
    <source>
        <dbReference type="ARBA" id="ARBA00023157"/>
    </source>
</evidence>
<keyword evidence="5" id="KW-1015">Disulfide bond</keyword>
<dbReference type="GO" id="GO:0009055">
    <property type="term" value="F:electron transfer activity"/>
    <property type="evidence" value="ECO:0007669"/>
    <property type="project" value="InterPro"/>
</dbReference>
<dbReference type="EMBL" id="JAUUTY010000007">
    <property type="protein sequence ID" value="KAK1612275.1"/>
    <property type="molecule type" value="Genomic_DNA"/>
</dbReference>
<dbReference type="FunFam" id="2.60.40.420:FF:000010">
    <property type="entry name" value="Early nodulin-like protein 1"/>
    <property type="match status" value="1"/>
</dbReference>
<dbReference type="SUPFAM" id="SSF49503">
    <property type="entry name" value="Cupredoxins"/>
    <property type="match status" value="1"/>
</dbReference>
<feature type="compositionally biased region" description="Pro residues" evidence="10">
    <location>
        <begin position="149"/>
        <end position="201"/>
    </location>
</feature>
<accession>A0AAD8VPI1</accession>
<evidence type="ECO:0000256" key="4">
    <source>
        <dbReference type="ARBA" id="ARBA00023136"/>
    </source>
</evidence>
<comment type="similarity">
    <text evidence="8">Belongs to the early nodulin-like (ENODL) family.</text>
</comment>
<dbReference type="Pfam" id="PF02298">
    <property type="entry name" value="Cu_bind_like"/>
    <property type="match status" value="1"/>
</dbReference>
<evidence type="ECO:0000256" key="2">
    <source>
        <dbReference type="ARBA" id="ARBA00022622"/>
    </source>
</evidence>
<dbReference type="AlphaFoldDB" id="A0AAD8VPI1"/>
<keyword evidence="14" id="KW-1185">Reference proteome</keyword>
<evidence type="ECO:0000256" key="9">
    <source>
        <dbReference type="ARBA" id="ARBA00037868"/>
    </source>
</evidence>
<protein>
    <recommendedName>
        <fullName evidence="12">Phytocyanin domain-containing protein</fullName>
    </recommendedName>
</protein>
<reference evidence="13" key="1">
    <citation type="submission" date="2023-07" db="EMBL/GenBank/DDBJ databases">
        <title>A chromosome-level genome assembly of Lolium multiflorum.</title>
        <authorList>
            <person name="Chen Y."/>
            <person name="Copetti D."/>
            <person name="Kolliker R."/>
            <person name="Studer B."/>
        </authorList>
    </citation>
    <scope>NUCLEOTIDE SEQUENCE</scope>
    <source>
        <strain evidence="13">02402/16</strain>
        <tissue evidence="13">Leaf</tissue>
    </source>
</reference>
<evidence type="ECO:0000256" key="10">
    <source>
        <dbReference type="SAM" id="MobiDB-lite"/>
    </source>
</evidence>
<dbReference type="CDD" id="cd11019">
    <property type="entry name" value="OsENODL1_like"/>
    <property type="match status" value="1"/>
</dbReference>
<proteinExistence type="inferred from homology"/>
<dbReference type="PROSITE" id="PS51485">
    <property type="entry name" value="PHYTOCYANIN"/>
    <property type="match status" value="1"/>
</dbReference>
<evidence type="ECO:0000313" key="13">
    <source>
        <dbReference type="EMBL" id="KAK1612275.1"/>
    </source>
</evidence>
<feature type="signal peptide" evidence="11">
    <location>
        <begin position="1"/>
        <end position="22"/>
    </location>
</feature>
<evidence type="ECO:0000256" key="11">
    <source>
        <dbReference type="SAM" id="SignalP"/>
    </source>
</evidence>
<dbReference type="InterPro" id="IPR039391">
    <property type="entry name" value="Phytocyanin-like"/>
</dbReference>
<keyword evidence="4" id="KW-0472">Membrane</keyword>
<feature type="compositionally biased region" description="Polar residues" evidence="10">
    <location>
        <begin position="244"/>
        <end position="260"/>
    </location>
</feature>
<evidence type="ECO:0000259" key="12">
    <source>
        <dbReference type="PROSITE" id="PS51485"/>
    </source>
</evidence>
<evidence type="ECO:0000313" key="14">
    <source>
        <dbReference type="Proteomes" id="UP001231189"/>
    </source>
</evidence>
<feature type="compositionally biased region" description="Low complexity" evidence="10">
    <location>
        <begin position="202"/>
        <end position="223"/>
    </location>
</feature>
<evidence type="ECO:0000256" key="8">
    <source>
        <dbReference type="ARBA" id="ARBA00035011"/>
    </source>
</evidence>
<feature type="chain" id="PRO_5042122216" description="Phytocyanin domain-containing protein" evidence="11">
    <location>
        <begin position="23"/>
        <end position="285"/>
    </location>
</feature>
<evidence type="ECO:0000256" key="6">
    <source>
        <dbReference type="ARBA" id="ARBA00023180"/>
    </source>
</evidence>
<dbReference type="InterPro" id="IPR041846">
    <property type="entry name" value="ENL_dom"/>
</dbReference>
<dbReference type="Proteomes" id="UP001231189">
    <property type="component" value="Unassembled WGS sequence"/>
</dbReference>
<comment type="subcellular location">
    <subcellularLocation>
        <location evidence="9">Endomembrane system</location>
        <topology evidence="9">Lipid-anchor</topology>
    </subcellularLocation>
    <subcellularLocation>
        <location evidence="1">Membrane</location>
        <topology evidence="1">Lipid-anchor</topology>
        <topology evidence="1">GPI-anchor</topology>
    </subcellularLocation>
</comment>
<keyword evidence="3 11" id="KW-0732">Signal</keyword>
<keyword evidence="2" id="KW-0336">GPI-anchor</keyword>
<keyword evidence="7" id="KW-0449">Lipoprotein</keyword>
<keyword evidence="6" id="KW-0325">Glycoprotein</keyword>
<dbReference type="GO" id="GO:0012505">
    <property type="term" value="C:endomembrane system"/>
    <property type="evidence" value="ECO:0007669"/>
    <property type="project" value="UniProtKB-SubCell"/>
</dbReference>
<dbReference type="GO" id="GO:0098552">
    <property type="term" value="C:side of membrane"/>
    <property type="evidence" value="ECO:0007669"/>
    <property type="project" value="UniProtKB-KW"/>
</dbReference>
<dbReference type="GO" id="GO:0005886">
    <property type="term" value="C:plasma membrane"/>
    <property type="evidence" value="ECO:0007669"/>
    <property type="project" value="TreeGrafter"/>
</dbReference>
<evidence type="ECO:0000256" key="3">
    <source>
        <dbReference type="ARBA" id="ARBA00022729"/>
    </source>
</evidence>
<dbReference type="PANTHER" id="PTHR33021:SF253">
    <property type="entry name" value="EARLY NODULIN-LIKE PROTEIN 9"/>
    <property type="match status" value="1"/>
</dbReference>
<dbReference type="InterPro" id="IPR003245">
    <property type="entry name" value="Phytocyanin_dom"/>
</dbReference>
<dbReference type="InterPro" id="IPR008972">
    <property type="entry name" value="Cupredoxin"/>
</dbReference>
<comment type="caution">
    <text evidence="13">The sequence shown here is derived from an EMBL/GenBank/DDBJ whole genome shotgun (WGS) entry which is preliminary data.</text>
</comment>
<gene>
    <name evidence="13" type="ORF">QYE76_035948</name>
</gene>
<feature type="region of interest" description="Disordered" evidence="10">
    <location>
        <begin position="132"/>
        <end position="266"/>
    </location>
</feature>
<feature type="compositionally biased region" description="Pro residues" evidence="10">
    <location>
        <begin position="132"/>
        <end position="142"/>
    </location>
</feature>
<sequence>MATSYGLVGLLCFALVAVTASATQFRVGGDKAWSVPDGTSEPYNTWAGRMRFQIGDQLLFVYPKDTDSVLVVDQAAYNACNTTTYLTKLEGGTTVFTLDRSGPFFFISGNQASCTANQKLLVVVLAADHTPPGPSPTPPAMPPMSAAPLPSPPSMSPPSPPSMAPVPSPSSPPSMLPPSVAPMPSPMSPPSGAPMPTPESAPSPTGSAPGAAPAATPGSSPGTPGSPPSSSPGTPGGAPQPPSDSTSPPGAAGANSTTPGNGAAPLTAGLISTLAAGFGFAMLAI</sequence>
<organism evidence="13 14">
    <name type="scientific">Lolium multiflorum</name>
    <name type="common">Italian ryegrass</name>
    <name type="synonym">Lolium perenne subsp. multiflorum</name>
    <dbReference type="NCBI Taxonomy" id="4521"/>
    <lineage>
        <taxon>Eukaryota</taxon>
        <taxon>Viridiplantae</taxon>
        <taxon>Streptophyta</taxon>
        <taxon>Embryophyta</taxon>
        <taxon>Tracheophyta</taxon>
        <taxon>Spermatophyta</taxon>
        <taxon>Magnoliopsida</taxon>
        <taxon>Liliopsida</taxon>
        <taxon>Poales</taxon>
        <taxon>Poaceae</taxon>
        <taxon>BOP clade</taxon>
        <taxon>Pooideae</taxon>
        <taxon>Poodae</taxon>
        <taxon>Poeae</taxon>
        <taxon>Poeae Chloroplast Group 2 (Poeae type)</taxon>
        <taxon>Loliodinae</taxon>
        <taxon>Loliinae</taxon>
        <taxon>Lolium</taxon>
    </lineage>
</organism>
<evidence type="ECO:0000256" key="7">
    <source>
        <dbReference type="ARBA" id="ARBA00023288"/>
    </source>
</evidence>
<dbReference type="Gene3D" id="2.60.40.420">
    <property type="entry name" value="Cupredoxins - blue copper proteins"/>
    <property type="match status" value="1"/>
</dbReference>
<evidence type="ECO:0000256" key="1">
    <source>
        <dbReference type="ARBA" id="ARBA00004589"/>
    </source>
</evidence>
<name>A0AAD8VPI1_LOLMU</name>